<name>A0ACB8SZP2_9AGAM</name>
<organism evidence="1 2">
    <name type="scientific">Artomyces pyxidatus</name>
    <dbReference type="NCBI Taxonomy" id="48021"/>
    <lineage>
        <taxon>Eukaryota</taxon>
        <taxon>Fungi</taxon>
        <taxon>Dikarya</taxon>
        <taxon>Basidiomycota</taxon>
        <taxon>Agaricomycotina</taxon>
        <taxon>Agaricomycetes</taxon>
        <taxon>Russulales</taxon>
        <taxon>Auriscalpiaceae</taxon>
        <taxon>Artomyces</taxon>
    </lineage>
</organism>
<dbReference type="Proteomes" id="UP000814140">
    <property type="component" value="Unassembled WGS sequence"/>
</dbReference>
<comment type="caution">
    <text evidence="1">The sequence shown here is derived from an EMBL/GenBank/DDBJ whole genome shotgun (WGS) entry which is preliminary data.</text>
</comment>
<proteinExistence type="predicted"/>
<keyword evidence="2" id="KW-1185">Reference proteome</keyword>
<protein>
    <submittedName>
        <fullName evidence="1">TBP-domain-containing protein</fullName>
    </submittedName>
</protein>
<reference evidence="1" key="2">
    <citation type="journal article" date="2022" name="New Phytol.">
        <title>Evolutionary transition to the ectomycorrhizal habit in the genomes of a hyperdiverse lineage of mushroom-forming fungi.</title>
        <authorList>
            <person name="Looney B."/>
            <person name="Miyauchi S."/>
            <person name="Morin E."/>
            <person name="Drula E."/>
            <person name="Courty P.E."/>
            <person name="Kohler A."/>
            <person name="Kuo A."/>
            <person name="LaButti K."/>
            <person name="Pangilinan J."/>
            <person name="Lipzen A."/>
            <person name="Riley R."/>
            <person name="Andreopoulos W."/>
            <person name="He G."/>
            <person name="Johnson J."/>
            <person name="Nolan M."/>
            <person name="Tritt A."/>
            <person name="Barry K.W."/>
            <person name="Grigoriev I.V."/>
            <person name="Nagy L.G."/>
            <person name="Hibbett D."/>
            <person name="Henrissat B."/>
            <person name="Matheny P.B."/>
            <person name="Labbe J."/>
            <person name="Martin F.M."/>
        </authorList>
    </citation>
    <scope>NUCLEOTIDE SEQUENCE</scope>
    <source>
        <strain evidence="1">HHB10654</strain>
    </source>
</reference>
<dbReference type="EMBL" id="MU277209">
    <property type="protein sequence ID" value="KAI0061993.1"/>
    <property type="molecule type" value="Genomic_DNA"/>
</dbReference>
<sequence>MSSFALPARQVTFGGRSQYQPPQQQQYAQQQQQQGQQQPQQAGQSHGLALPSGSSAAYYPGPALALPGPGPVTAAPTFQTSLSAPQLSAPKASPTPPTTTQSPSHAPNALAGPSTPSATQVPATPAPLTLEQQHITAVEGIVPTLQNIVATVNLDCRLDLKTIALHARNAEYNPKRFAAVIMRIRDPKTTALIFASGKMVVTGAKSEDDSRLASRKYARIVQKLGFDAKFSEFKIQNIVGSCDVKFPIRLEGLAYSHGQFSSYEPELFPGLIYRMIKPKVVLLIFVSGKIVLTGAKVREEIYTAFNTIYTVLCEFRKP</sequence>
<gene>
    <name evidence="1" type="ORF">BV25DRAFT_1916296</name>
</gene>
<evidence type="ECO:0000313" key="1">
    <source>
        <dbReference type="EMBL" id="KAI0061993.1"/>
    </source>
</evidence>
<reference evidence="1" key="1">
    <citation type="submission" date="2021-03" db="EMBL/GenBank/DDBJ databases">
        <authorList>
            <consortium name="DOE Joint Genome Institute"/>
            <person name="Ahrendt S."/>
            <person name="Looney B.P."/>
            <person name="Miyauchi S."/>
            <person name="Morin E."/>
            <person name="Drula E."/>
            <person name="Courty P.E."/>
            <person name="Chicoki N."/>
            <person name="Fauchery L."/>
            <person name="Kohler A."/>
            <person name="Kuo A."/>
            <person name="Labutti K."/>
            <person name="Pangilinan J."/>
            <person name="Lipzen A."/>
            <person name="Riley R."/>
            <person name="Andreopoulos W."/>
            <person name="He G."/>
            <person name="Johnson J."/>
            <person name="Barry K.W."/>
            <person name="Grigoriev I.V."/>
            <person name="Nagy L."/>
            <person name="Hibbett D."/>
            <person name="Henrissat B."/>
            <person name="Matheny P.B."/>
            <person name="Labbe J."/>
            <person name="Martin F."/>
        </authorList>
    </citation>
    <scope>NUCLEOTIDE SEQUENCE</scope>
    <source>
        <strain evidence="1">HHB10654</strain>
    </source>
</reference>
<accession>A0ACB8SZP2</accession>
<evidence type="ECO:0000313" key="2">
    <source>
        <dbReference type="Proteomes" id="UP000814140"/>
    </source>
</evidence>